<evidence type="ECO:0000313" key="3">
    <source>
        <dbReference type="WBParaSite" id="TTAC_0000364801-mRNA-1"/>
    </source>
</evidence>
<sequence>MQSVESSVCSASFDCDDLVIEHGSIRPADLFDHDTKLPHFIFTPTGSTICAYSPNRLHCQFANGKQFSWTPSNVNAFFSSLENWPLDAPQSWIIAEATFLPSTSFIVVLFVPSQNLRPIRSLLCLLNLSDEKSATFTRVISLRGRAEAIHAIAVDRESISPFDGIVAVAFERGLLALVASQSSLNTFHYLTPRGESIAKLPSSSVRITLLQYVPQIKSLVVGFNFGGWEMWSLTKLQLM</sequence>
<protein>
    <submittedName>
        <fullName evidence="3">Nucleoporin_N domain-containing protein</fullName>
    </submittedName>
</protein>
<gene>
    <name evidence="1" type="ORF">TTAC_LOCUS3633</name>
</gene>
<proteinExistence type="predicted"/>
<accession>A0A0R3WSA8</accession>
<reference evidence="1 2" key="2">
    <citation type="submission" date="2018-11" db="EMBL/GenBank/DDBJ databases">
        <authorList>
            <consortium name="Pathogen Informatics"/>
        </authorList>
    </citation>
    <scope>NUCLEOTIDE SEQUENCE [LARGE SCALE GENOMIC DNA]</scope>
</reference>
<dbReference type="OrthoDB" id="20729at2759"/>
<organism evidence="3">
    <name type="scientific">Hydatigena taeniaeformis</name>
    <name type="common">Feline tapeworm</name>
    <name type="synonym">Taenia taeniaeformis</name>
    <dbReference type="NCBI Taxonomy" id="6205"/>
    <lineage>
        <taxon>Eukaryota</taxon>
        <taxon>Metazoa</taxon>
        <taxon>Spiralia</taxon>
        <taxon>Lophotrochozoa</taxon>
        <taxon>Platyhelminthes</taxon>
        <taxon>Cestoda</taxon>
        <taxon>Eucestoda</taxon>
        <taxon>Cyclophyllidea</taxon>
        <taxon>Taeniidae</taxon>
        <taxon>Hydatigera</taxon>
    </lineage>
</organism>
<name>A0A0R3WSA8_HYDTA</name>
<keyword evidence="2" id="KW-1185">Reference proteome</keyword>
<evidence type="ECO:0000313" key="2">
    <source>
        <dbReference type="Proteomes" id="UP000274429"/>
    </source>
</evidence>
<dbReference type="EMBL" id="UYWX01002777">
    <property type="protein sequence ID" value="VDM23030.1"/>
    <property type="molecule type" value="Genomic_DNA"/>
</dbReference>
<dbReference type="Proteomes" id="UP000274429">
    <property type="component" value="Unassembled WGS sequence"/>
</dbReference>
<dbReference type="STRING" id="6205.A0A0R3WSA8"/>
<reference evidence="3" key="1">
    <citation type="submission" date="2017-02" db="UniProtKB">
        <authorList>
            <consortium name="WormBaseParasite"/>
        </authorList>
    </citation>
    <scope>IDENTIFICATION</scope>
</reference>
<evidence type="ECO:0000313" key="1">
    <source>
        <dbReference type="EMBL" id="VDM23030.1"/>
    </source>
</evidence>
<dbReference type="WBParaSite" id="TTAC_0000364801-mRNA-1">
    <property type="protein sequence ID" value="TTAC_0000364801-mRNA-1"/>
    <property type="gene ID" value="TTAC_0000364801"/>
</dbReference>
<dbReference type="AlphaFoldDB" id="A0A0R3WSA8"/>